<dbReference type="InterPro" id="IPR038081">
    <property type="entry name" value="CalX-like_sf"/>
</dbReference>
<dbReference type="OrthoDB" id="418484at2759"/>
<feature type="transmembrane region" description="Helical" evidence="20">
    <location>
        <begin position="751"/>
        <end position="771"/>
    </location>
</feature>
<feature type="transmembrane region" description="Helical" evidence="20">
    <location>
        <begin position="39"/>
        <end position="61"/>
    </location>
</feature>
<evidence type="ECO:0000256" key="17">
    <source>
        <dbReference type="ARBA" id="ARBA00023180"/>
    </source>
</evidence>
<dbReference type="PRINTS" id="PR01259">
    <property type="entry name" value="NACAEXCHNGR"/>
</dbReference>
<evidence type="ECO:0000313" key="23">
    <source>
        <dbReference type="Proteomes" id="UP000663882"/>
    </source>
</evidence>
<feature type="transmembrane region" description="Helical" evidence="20">
    <location>
        <begin position="627"/>
        <end position="646"/>
    </location>
</feature>
<feature type="transmembrane region" description="Helical" evidence="20">
    <location>
        <begin position="652"/>
        <end position="675"/>
    </location>
</feature>
<dbReference type="SUPFAM" id="SSF141072">
    <property type="entry name" value="CalX-like"/>
    <property type="match status" value="2"/>
</dbReference>
<dbReference type="EMBL" id="CAJNOO010001487">
    <property type="protein sequence ID" value="CAF1160439.1"/>
    <property type="molecule type" value="Genomic_DNA"/>
</dbReference>
<evidence type="ECO:0000256" key="5">
    <source>
        <dbReference type="ARBA" id="ARBA00022475"/>
    </source>
</evidence>
<dbReference type="InterPro" id="IPR004837">
    <property type="entry name" value="NaCa_Exmemb"/>
</dbReference>
<dbReference type="Proteomes" id="UP000663882">
    <property type="component" value="Unassembled WGS sequence"/>
</dbReference>
<dbReference type="InterPro" id="IPR051171">
    <property type="entry name" value="CaCA"/>
</dbReference>
<evidence type="ECO:0000256" key="12">
    <source>
        <dbReference type="ARBA" id="ARBA00022860"/>
    </source>
</evidence>
<keyword evidence="17" id="KW-0325">Glycoprotein</keyword>
<dbReference type="Gene3D" id="1.20.1420.30">
    <property type="entry name" value="NCX, central ion-binding region"/>
    <property type="match status" value="2"/>
</dbReference>
<evidence type="ECO:0000256" key="19">
    <source>
        <dbReference type="ARBA" id="ARBA00033667"/>
    </source>
</evidence>
<keyword evidence="11" id="KW-0106">Calcium</keyword>
<dbReference type="GO" id="GO:0007154">
    <property type="term" value="P:cell communication"/>
    <property type="evidence" value="ECO:0007669"/>
    <property type="project" value="InterPro"/>
</dbReference>
<keyword evidence="14" id="KW-0915">Sodium</keyword>
<dbReference type="InterPro" id="IPR004836">
    <property type="entry name" value="Na_Ca_Ex"/>
</dbReference>
<evidence type="ECO:0000256" key="10">
    <source>
        <dbReference type="ARBA" id="ARBA00022737"/>
    </source>
</evidence>
<protein>
    <recommendedName>
        <fullName evidence="21">Calx-beta domain-containing protein</fullName>
    </recommendedName>
</protein>
<dbReference type="GO" id="GO:0030424">
    <property type="term" value="C:axon"/>
    <property type="evidence" value="ECO:0007669"/>
    <property type="project" value="TreeGrafter"/>
</dbReference>
<feature type="transmembrane region" description="Helical" evidence="20">
    <location>
        <begin position="163"/>
        <end position="189"/>
    </location>
</feature>
<dbReference type="Pfam" id="PF03160">
    <property type="entry name" value="Calx-beta"/>
    <property type="match status" value="1"/>
</dbReference>
<comment type="similarity">
    <text evidence="2">Belongs to the Ca(2+):cation antiporter (CaCA) (TC 2.A.19) family. SLC8 subfamily.</text>
</comment>
<evidence type="ECO:0000256" key="11">
    <source>
        <dbReference type="ARBA" id="ARBA00022837"/>
    </source>
</evidence>
<comment type="subcellular location">
    <subcellularLocation>
        <location evidence="1">Cell membrane</location>
        <topology evidence="1">Multi-pass membrane protein</topology>
    </subcellularLocation>
</comment>
<feature type="transmembrane region" description="Helical" evidence="20">
    <location>
        <begin position="791"/>
        <end position="816"/>
    </location>
</feature>
<evidence type="ECO:0000256" key="14">
    <source>
        <dbReference type="ARBA" id="ARBA00023053"/>
    </source>
</evidence>
<evidence type="ECO:0000256" key="20">
    <source>
        <dbReference type="SAM" id="Phobius"/>
    </source>
</evidence>
<gene>
    <name evidence="22" type="ORF">RFH988_LOCUS22409</name>
</gene>
<dbReference type="Pfam" id="PF01699">
    <property type="entry name" value="Na_Ca_ex"/>
    <property type="match status" value="2"/>
</dbReference>
<keyword evidence="10" id="KW-0677">Repeat</keyword>
<comment type="caution">
    <text evidence="22">The sequence shown here is derived from an EMBL/GenBank/DDBJ whole genome shotgun (WGS) entry which is preliminary data.</text>
</comment>
<dbReference type="GO" id="GO:0005516">
    <property type="term" value="F:calmodulin binding"/>
    <property type="evidence" value="ECO:0007669"/>
    <property type="project" value="UniProtKB-KW"/>
</dbReference>
<dbReference type="InterPro" id="IPR044880">
    <property type="entry name" value="NCX_ion-bd_dom_sf"/>
</dbReference>
<organism evidence="22 23">
    <name type="scientific">Rotaria sordida</name>
    <dbReference type="NCBI Taxonomy" id="392033"/>
    <lineage>
        <taxon>Eukaryota</taxon>
        <taxon>Metazoa</taxon>
        <taxon>Spiralia</taxon>
        <taxon>Gnathifera</taxon>
        <taxon>Rotifera</taxon>
        <taxon>Eurotatoria</taxon>
        <taxon>Bdelloidea</taxon>
        <taxon>Philodinida</taxon>
        <taxon>Philodinidae</taxon>
        <taxon>Rotaria</taxon>
    </lineage>
</organism>
<keyword evidence="3" id="KW-0813">Transport</keyword>
<dbReference type="Gene3D" id="2.60.40.2030">
    <property type="match status" value="2"/>
</dbReference>
<keyword evidence="7 20" id="KW-0812">Transmembrane</keyword>
<accession>A0A814TJ59</accession>
<feature type="transmembrane region" description="Helical" evidence="20">
    <location>
        <begin position="195"/>
        <end position="215"/>
    </location>
</feature>
<feature type="domain" description="Calx-beta" evidence="21">
    <location>
        <begin position="331"/>
        <end position="431"/>
    </location>
</feature>
<dbReference type="GO" id="GO:0005432">
    <property type="term" value="F:calcium:sodium antiporter activity"/>
    <property type="evidence" value="ECO:0007669"/>
    <property type="project" value="InterPro"/>
</dbReference>
<evidence type="ECO:0000256" key="16">
    <source>
        <dbReference type="ARBA" id="ARBA00023136"/>
    </source>
</evidence>
<dbReference type="AlphaFoldDB" id="A0A814TJ59"/>
<keyword evidence="6" id="KW-0109">Calcium transport</keyword>
<feature type="transmembrane region" description="Helical" evidence="20">
    <location>
        <begin position="720"/>
        <end position="739"/>
    </location>
</feature>
<keyword evidence="18" id="KW-0739">Sodium transport</keyword>
<dbReference type="SMART" id="SM00237">
    <property type="entry name" value="Calx_beta"/>
    <property type="match status" value="2"/>
</dbReference>
<keyword evidence="12" id="KW-0112">Calmodulin-binding</keyword>
<dbReference type="GO" id="GO:0046872">
    <property type="term" value="F:metal ion binding"/>
    <property type="evidence" value="ECO:0007669"/>
    <property type="project" value="UniProtKB-KW"/>
</dbReference>
<keyword evidence="13 20" id="KW-1133">Transmembrane helix</keyword>
<name>A0A814TJ59_9BILA</name>
<keyword evidence="5" id="KW-1003">Cell membrane</keyword>
<evidence type="ECO:0000256" key="3">
    <source>
        <dbReference type="ARBA" id="ARBA00022448"/>
    </source>
</evidence>
<dbReference type="PANTHER" id="PTHR11878">
    <property type="entry name" value="SODIUM/CALCIUM EXCHANGER"/>
    <property type="match status" value="1"/>
</dbReference>
<feature type="transmembrane region" description="Helical" evidence="20">
    <location>
        <begin position="129"/>
        <end position="151"/>
    </location>
</feature>
<feature type="domain" description="Calx-beta" evidence="21">
    <location>
        <begin position="448"/>
        <end position="547"/>
    </location>
</feature>
<keyword evidence="16 20" id="KW-0472">Membrane</keyword>
<evidence type="ECO:0000256" key="7">
    <source>
        <dbReference type="ARBA" id="ARBA00022692"/>
    </source>
</evidence>
<evidence type="ECO:0000256" key="6">
    <source>
        <dbReference type="ARBA" id="ARBA00022568"/>
    </source>
</evidence>
<proteinExistence type="inferred from homology"/>
<keyword evidence="15" id="KW-0406">Ion transport</keyword>
<keyword evidence="9" id="KW-0732">Signal</keyword>
<evidence type="ECO:0000256" key="8">
    <source>
        <dbReference type="ARBA" id="ARBA00022723"/>
    </source>
</evidence>
<sequence length="818" mass="91306">MSTEYANLTTVSCQRFKCSGRGLILPFGNEACMSIQLRAVLYFIFLLYLFLGIAIIADIFMSSIETITSRKQKIRYPDPGEKDKYLTVEVQLWNATVANLTLMALGSSSPEILLSIIEIVGNRFEAGELGPGTIVGSAAYNLLMICALCISSIKAPETRRIKLYNVFLVTSFFGFFAYIWLFIVLSVISKDVVDLWEAIITFLMFPLVVILAYLAEKNFFISKEINMEEEERTLILTPPEVDETGNQRVFRKEDLLQFLRDLGQSTSLSLEDKAQLFAAKLSESMPRSRMQYRIEGARMLAGGKSLFPNLPGKLQEIYHAVEERSPIENGQRRQIPEEIELQPKLEFSAVIYAVLEREQKVDVMVKRTGPIDVNVRFRLDTIDGTATAGEDYEKLSEEFKMESGQQEKKITIHVIDDNQWEPDETFFVKLSLPEGEEKHAKVSSKTIALVTIINDDEPGFIQFEESITIVKESVGKAEIKVARVNGADGRVTVHYRTKDIDARARKDYQPADSELVFEHGEISKIIAIPIINDMETEKDESFVVELYNPTGGTQIGKHAKTVVTIINDDDYKTMANKMASLVQGDIDKLSVTTTTTWGQQFREAMNVKGGDLETAKFSHYVGHSLSFCWKVLFAFVPPTSIAGGWLTFFVSLFFIVILTAIVGDVAAILGCLIGLKDSITAISFVALGTSLPDTFGSMIAAKNSKTADDAIGSIIVSNSFNVFLGLGIPWLIAAVYWESQNLPFTVKADDLTFSVLVFSICCVLGMIVLIFRRFLGIFGKAELGGPTIPKYICSIFFVLLWIGYLTLTGLQAYGYIKW</sequence>
<evidence type="ECO:0000256" key="4">
    <source>
        <dbReference type="ARBA" id="ARBA00022449"/>
    </source>
</evidence>
<evidence type="ECO:0000313" key="22">
    <source>
        <dbReference type="EMBL" id="CAF1160439.1"/>
    </source>
</evidence>
<evidence type="ECO:0000259" key="21">
    <source>
        <dbReference type="SMART" id="SM00237"/>
    </source>
</evidence>
<dbReference type="GO" id="GO:0098703">
    <property type="term" value="P:calcium ion import across plasma membrane"/>
    <property type="evidence" value="ECO:0007669"/>
    <property type="project" value="TreeGrafter"/>
</dbReference>
<evidence type="ECO:0000256" key="9">
    <source>
        <dbReference type="ARBA" id="ARBA00022729"/>
    </source>
</evidence>
<reference evidence="22" key="1">
    <citation type="submission" date="2021-02" db="EMBL/GenBank/DDBJ databases">
        <authorList>
            <person name="Nowell W R."/>
        </authorList>
    </citation>
    <scope>NUCLEOTIDE SEQUENCE</scope>
</reference>
<evidence type="ECO:0000256" key="15">
    <source>
        <dbReference type="ARBA" id="ARBA00023065"/>
    </source>
</evidence>
<dbReference type="GO" id="GO:0042383">
    <property type="term" value="C:sarcolemma"/>
    <property type="evidence" value="ECO:0007669"/>
    <property type="project" value="TreeGrafter"/>
</dbReference>
<evidence type="ECO:0000256" key="13">
    <source>
        <dbReference type="ARBA" id="ARBA00022989"/>
    </source>
</evidence>
<evidence type="ECO:0000256" key="18">
    <source>
        <dbReference type="ARBA" id="ARBA00023201"/>
    </source>
</evidence>
<dbReference type="InterPro" id="IPR003644">
    <property type="entry name" value="Calx_beta"/>
</dbReference>
<dbReference type="GO" id="GO:0098794">
    <property type="term" value="C:postsynapse"/>
    <property type="evidence" value="ECO:0007669"/>
    <property type="project" value="TreeGrafter"/>
</dbReference>
<keyword evidence="4" id="KW-0050">Antiport</keyword>
<evidence type="ECO:0000256" key="2">
    <source>
        <dbReference type="ARBA" id="ARBA00007489"/>
    </source>
</evidence>
<keyword evidence="8" id="KW-0479">Metal-binding</keyword>
<dbReference type="PANTHER" id="PTHR11878:SF76">
    <property type="entry name" value="CALX-BETA DOMAIN-CONTAINING PROTEIN"/>
    <property type="match status" value="1"/>
</dbReference>
<comment type="catalytic activity">
    <reaction evidence="19">
        <text>Ca(2+)(in) + 3 Na(+)(out) = Ca(2+)(out) + 3 Na(+)(in)</text>
        <dbReference type="Rhea" id="RHEA:69955"/>
        <dbReference type="ChEBI" id="CHEBI:29101"/>
        <dbReference type="ChEBI" id="CHEBI:29108"/>
    </reaction>
</comment>
<evidence type="ECO:0000256" key="1">
    <source>
        <dbReference type="ARBA" id="ARBA00004651"/>
    </source>
</evidence>